<dbReference type="Pfam" id="PF15937">
    <property type="entry name" value="PrlF_antitoxin"/>
    <property type="match status" value="1"/>
</dbReference>
<dbReference type="InterPro" id="IPR031848">
    <property type="entry name" value="PrlF_antitoxin"/>
</dbReference>
<dbReference type="PROSITE" id="PS51740">
    <property type="entry name" value="SPOVT_ABRB"/>
    <property type="match status" value="1"/>
</dbReference>
<dbReference type="KEGG" id="aqg:HRU87_06155"/>
<reference evidence="3 4" key="1">
    <citation type="submission" date="2020-05" db="EMBL/GenBank/DDBJ databases">
        <title>Aquirufa sp. strain 15G-AUS-rot a new Aquirufa species.</title>
        <authorList>
            <person name="Pitt A."/>
            <person name="Hahn M.W."/>
        </authorList>
    </citation>
    <scope>NUCLEOTIDE SEQUENCE [LARGE SCALE GENOMIC DNA]</scope>
    <source>
        <strain evidence="3 4">15G-AUS-rot</strain>
    </source>
</reference>
<evidence type="ECO:0000256" key="1">
    <source>
        <dbReference type="PROSITE-ProRule" id="PRU01076"/>
    </source>
</evidence>
<dbReference type="InterPro" id="IPR007159">
    <property type="entry name" value="SpoVT-AbrB_dom"/>
</dbReference>
<dbReference type="EMBL" id="CP054056">
    <property type="protein sequence ID" value="QKJ25741.1"/>
    <property type="molecule type" value="Genomic_DNA"/>
</dbReference>
<dbReference type="GO" id="GO:0003677">
    <property type="term" value="F:DNA binding"/>
    <property type="evidence" value="ECO:0007669"/>
    <property type="project" value="UniProtKB-UniRule"/>
</dbReference>
<dbReference type="NCBIfam" id="TIGR01439">
    <property type="entry name" value="lp_hng_hel_AbrB"/>
    <property type="match status" value="1"/>
</dbReference>
<evidence type="ECO:0000313" key="3">
    <source>
        <dbReference type="EMBL" id="QKJ25741.1"/>
    </source>
</evidence>
<organism evidence="3 4">
    <name type="scientific">Aquiluna borgnonia</name>
    <dbReference type="NCBI Taxonomy" id="2499157"/>
    <lineage>
        <taxon>Bacteria</taxon>
        <taxon>Bacillati</taxon>
        <taxon>Actinomycetota</taxon>
        <taxon>Actinomycetes</taxon>
        <taxon>Micrococcales</taxon>
        <taxon>Microbacteriaceae</taxon>
        <taxon>Luna cluster</taxon>
        <taxon>Luna-1 subcluster</taxon>
        <taxon>Aquiluna</taxon>
    </lineage>
</organism>
<protein>
    <submittedName>
        <fullName evidence="3">Type II toxin-antitoxin system PrlF family antitoxin</fullName>
    </submittedName>
</protein>
<dbReference type="InterPro" id="IPR037914">
    <property type="entry name" value="SpoVT-AbrB_sf"/>
</dbReference>
<accession>A0A7D4PR81</accession>
<dbReference type="GO" id="GO:0003700">
    <property type="term" value="F:DNA-binding transcription factor activity"/>
    <property type="evidence" value="ECO:0007669"/>
    <property type="project" value="InterPro"/>
</dbReference>
<dbReference type="RefSeq" id="WP_173494038.1">
    <property type="nucleotide sequence ID" value="NZ_CP054056.1"/>
</dbReference>
<dbReference type="GO" id="GO:0097351">
    <property type="term" value="F:toxin sequestering activity"/>
    <property type="evidence" value="ECO:0007669"/>
    <property type="project" value="InterPro"/>
</dbReference>
<dbReference type="SUPFAM" id="SSF89447">
    <property type="entry name" value="AbrB/MazE/MraZ-like"/>
    <property type="match status" value="1"/>
</dbReference>
<dbReference type="SMART" id="SM00966">
    <property type="entry name" value="SpoVT_AbrB"/>
    <property type="match status" value="1"/>
</dbReference>
<evidence type="ECO:0000259" key="2">
    <source>
        <dbReference type="PROSITE" id="PS51740"/>
    </source>
</evidence>
<keyword evidence="1" id="KW-0238">DNA-binding</keyword>
<gene>
    <name evidence="3" type="ORF">HRU87_06155</name>
</gene>
<feature type="domain" description="SpoVT-AbrB" evidence="2">
    <location>
        <begin position="8"/>
        <end position="54"/>
    </location>
</feature>
<dbReference type="GO" id="GO:0001558">
    <property type="term" value="P:regulation of cell growth"/>
    <property type="evidence" value="ECO:0007669"/>
    <property type="project" value="InterPro"/>
</dbReference>
<dbReference type="Gene3D" id="2.10.260.10">
    <property type="match status" value="1"/>
</dbReference>
<name>A0A7D4PR81_9MICO</name>
<dbReference type="AlphaFoldDB" id="A0A7D4PR81"/>
<dbReference type="Proteomes" id="UP000501003">
    <property type="component" value="Chromosome"/>
</dbReference>
<sequence>MKKLWKKLAESTLTDRYQTTIPSHVRAELGLEKRDMIEFLKSEDGHLILRKRQAETLDSEEFPTELLAWLDFLSTDHSKHPNELVRLDDDFFAKAKEMVGHLAVDLDSPLEED</sequence>
<keyword evidence="4" id="KW-1185">Reference proteome</keyword>
<proteinExistence type="predicted"/>
<evidence type="ECO:0000313" key="4">
    <source>
        <dbReference type="Proteomes" id="UP000501003"/>
    </source>
</evidence>